<feature type="region of interest" description="Disordered" evidence="2">
    <location>
        <begin position="804"/>
        <end position="825"/>
    </location>
</feature>
<feature type="compositionally biased region" description="Basic and acidic residues" evidence="2">
    <location>
        <begin position="716"/>
        <end position="726"/>
    </location>
</feature>
<evidence type="ECO:0000259" key="4">
    <source>
        <dbReference type="PROSITE" id="PS50003"/>
    </source>
</evidence>
<name>A0A182VJK0_ANOME</name>
<dbReference type="InterPro" id="IPR011993">
    <property type="entry name" value="PH-like_dom_sf"/>
</dbReference>
<evidence type="ECO:0000313" key="6">
    <source>
        <dbReference type="EnsemblMetazoa" id="AMEM016058-PA"/>
    </source>
</evidence>
<dbReference type="InterPro" id="IPR001849">
    <property type="entry name" value="PH_domain"/>
</dbReference>
<dbReference type="InterPro" id="IPR000198">
    <property type="entry name" value="RhoGAP_dom"/>
</dbReference>
<feature type="signal peptide" evidence="3">
    <location>
        <begin position="1"/>
        <end position="22"/>
    </location>
</feature>
<dbReference type="VEuPathDB" id="VectorBase:AMEM21_010304"/>
<feature type="region of interest" description="Disordered" evidence="2">
    <location>
        <begin position="228"/>
        <end position="414"/>
    </location>
</feature>
<feature type="compositionally biased region" description="Basic and acidic residues" evidence="2">
    <location>
        <begin position="259"/>
        <end position="275"/>
    </location>
</feature>
<protein>
    <recommendedName>
        <fullName evidence="8">Rho-GAP domain-containing protein</fullName>
    </recommendedName>
</protein>
<evidence type="ECO:0000256" key="3">
    <source>
        <dbReference type="SAM" id="SignalP"/>
    </source>
</evidence>
<dbReference type="SUPFAM" id="SSF50729">
    <property type="entry name" value="PH domain-like"/>
    <property type="match status" value="1"/>
</dbReference>
<keyword evidence="1" id="KW-0343">GTPase activation</keyword>
<evidence type="ECO:0000256" key="1">
    <source>
        <dbReference type="ARBA" id="ARBA00022468"/>
    </source>
</evidence>
<keyword evidence="7" id="KW-1185">Reference proteome</keyword>
<organism evidence="6 7">
    <name type="scientific">Anopheles merus</name>
    <name type="common">Mosquito</name>
    <dbReference type="NCBI Taxonomy" id="30066"/>
    <lineage>
        <taxon>Eukaryota</taxon>
        <taxon>Metazoa</taxon>
        <taxon>Ecdysozoa</taxon>
        <taxon>Arthropoda</taxon>
        <taxon>Hexapoda</taxon>
        <taxon>Insecta</taxon>
        <taxon>Pterygota</taxon>
        <taxon>Neoptera</taxon>
        <taxon>Endopterygota</taxon>
        <taxon>Diptera</taxon>
        <taxon>Nematocera</taxon>
        <taxon>Culicoidea</taxon>
        <taxon>Culicidae</taxon>
        <taxon>Anophelinae</taxon>
        <taxon>Anopheles</taxon>
    </lineage>
</organism>
<feature type="compositionally biased region" description="Low complexity" evidence="2">
    <location>
        <begin position="331"/>
        <end position="362"/>
    </location>
</feature>
<feature type="compositionally biased region" description="Polar residues" evidence="2">
    <location>
        <begin position="731"/>
        <end position="743"/>
    </location>
</feature>
<dbReference type="InterPro" id="IPR029071">
    <property type="entry name" value="Ubiquitin-like_domsf"/>
</dbReference>
<feature type="compositionally biased region" description="Low complexity" evidence="2">
    <location>
        <begin position="508"/>
        <end position="525"/>
    </location>
</feature>
<feature type="region of interest" description="Disordered" evidence="2">
    <location>
        <begin position="709"/>
        <end position="780"/>
    </location>
</feature>
<dbReference type="STRING" id="30066.A0A182VJK0"/>
<dbReference type="Gene3D" id="1.10.555.10">
    <property type="entry name" value="Rho GTPase activation protein"/>
    <property type="match status" value="1"/>
</dbReference>
<dbReference type="Gene3D" id="2.30.29.30">
    <property type="entry name" value="Pleckstrin-homology domain (PH domain)/Phosphotyrosine-binding domain (PTB)"/>
    <property type="match status" value="1"/>
</dbReference>
<dbReference type="PANTHER" id="PTHR45899:SF2">
    <property type="entry name" value="RHO GTPASE ACTIVATING PROTEIN AT 15B, ISOFORM C"/>
    <property type="match status" value="1"/>
</dbReference>
<feature type="compositionally biased region" description="Gly residues" evidence="2">
    <location>
        <begin position="463"/>
        <end position="472"/>
    </location>
</feature>
<proteinExistence type="predicted"/>
<feature type="region of interest" description="Disordered" evidence="2">
    <location>
        <begin position="455"/>
        <end position="530"/>
    </location>
</feature>
<dbReference type="GO" id="GO:0007165">
    <property type="term" value="P:signal transduction"/>
    <property type="evidence" value="ECO:0007669"/>
    <property type="project" value="InterPro"/>
</dbReference>
<accession>A0A182VJK0</accession>
<feature type="chain" id="PRO_5008139836" description="Rho-GAP domain-containing protein" evidence="3">
    <location>
        <begin position="23"/>
        <end position="1747"/>
    </location>
</feature>
<dbReference type="SMART" id="SM00233">
    <property type="entry name" value="PH"/>
    <property type="match status" value="2"/>
</dbReference>
<keyword evidence="3" id="KW-0732">Signal</keyword>
<reference evidence="6" key="1">
    <citation type="submission" date="2020-05" db="UniProtKB">
        <authorList>
            <consortium name="EnsemblMetazoa"/>
        </authorList>
    </citation>
    <scope>IDENTIFICATION</scope>
    <source>
        <strain evidence="6">MAF</strain>
    </source>
</reference>
<feature type="compositionally biased region" description="Basic and acidic residues" evidence="2">
    <location>
        <begin position="105"/>
        <end position="114"/>
    </location>
</feature>
<sequence length="1747" mass="188788">MLGGPTFIIVRWLALAMNNLSGDKPQQTPVPQPRPRQHVESNAQQAATQYVNVALEPIPASPQPPATNHTPVPAPRQRTKIVLVEEEPSPSGAAAVTTSTDDDDDHHHRQDERYQNVVIVRPAPPSPAQGGAGSSRATVAAPSAASETTNVRDSFSELKIHNELREPAAAANKQDEEDPGPTVGGEGGKYKTLSPGDLFKTIGTASRMLTESIGERVAHKTKKVAHRLEGWSQEARQSAAGKLLGKGASQASVGGGGKPEQRAADGKDDSPRASKGETSAKGTAPRPHSLTSPDVMRKIRFDSPLALNNAEAQQATYDTPKKSNKPTNLFRSPGSPATSTAPSSRGGSSVHVSSSSLASSEGGEPGRPTGRFQRNVPASQSLYSHVVPKRDRAPCANDHSPAPGPLARTSKNKSESNLYESIFYVGPPAAAVDRSGGGTSDGIYGKLNIIPRPAISSSSSSLSGGGGGGGGSLQHEEVDGGAGSEEDNTVHELNQAESRSGGVRVRGKAPANKPSASAKSSPTSARTGGGALRRIFSRRLSAGEEQAQHQQQNLRSDSWNFYDVTAACSSSPAADGRNADGEEYEALVDEEEEEEALSVSQISTPEPFYENSEPPTAVPLAEQLTKRRTPHDLLQPVPIGELDVQHRHDYDEVSIADIIDEFDPLAGGTTAVVSVGAALEAIIEQDGSEGAPSGGNLALIENLLGEESYSRMPKRASRDGAPERCPRPPQRSDSLFISGTASSGEAGAPPPDRAVPAKPARRKSNRPARPAEQTVSQIIHQNLNLPTGSVDNLVELEERLIEPHLARTEDEPPVSNGDEQVDLSYSRGPQTSWYVEREGPAGKGEIAINTNHFKKRATVDPVNEHHPQGGSSGRDAVQKVTKTPFLAGSSSAAGTVVPAEEGDALIDDARASYLPTYFEAIGGTDPLFERGLAAAPSTTTTTTTTATKSPSVATKLLNALKRKPSFSKGDSASSSSATGSTVLTTLEMVPKPKLTERLISHKGHVLKFPSGKIADVLNELAPRSVVLRERIFQTYLDPQQTLPKEAIHLRHILSVQSILQHKFAGEGRLDLHCFEVVLGVPKGAGSAGSAGGGAGSSALAAASMSTHPDLLITSGTSGNVKLTRQSYMFGTHKRSDRNLWMAKILQSVTDVFGGEGELLREFLRAGWCYVKKSVSAGWAGAWLLLAKRRLYLYSFNEHRLEELDLRKARCIGVVENEPATIGNLYVEGGPSLFIDCPPYTTLYFVMGSPRETHIWLKVIRQVAHKNGPTLHSQQLTRGDVPVLIDKCINFIYAHGSMSEGIYRKSGSQSAVVRILQLFNEDAFGVQLTRNDYNEYDVAGALKKFVRELPGSFFGSYAASFVAIGSLSGSADGQQLKIESYRQLLERLPRLEYCTLKKLLGHLAFIASLEAHNRMGVPNLAMIWGSVLLANASQNTVQEGRGGYHQQDADVVADLIRLYSSLFPVDADELYKEQLMLSVLKKYHAAAENLSDAVKHSGDLKVWITIDCDSPPEDDESLRVVGRNSVGREDKAQVNVDVTPTKTAADICKELAAKTKHPWYKLTLYEVIANDALIRPIHYSEKVLEIVVRWTYWDESDRKNNYLTLKPTTTLNDVYRTIQKAPVLTPTMELKFAERKTKSLRNYQLQLIGRGLVVLKKMEKKDKGFEEVLKIDLAQMTAYIGCEPKRDCSSLRWAITLVDHGFKKRTRDSPFIGHVFGGFDFASQILWYSSILYSQYKDDILPSGDLFF</sequence>
<dbReference type="GO" id="GO:0005737">
    <property type="term" value="C:cytoplasm"/>
    <property type="evidence" value="ECO:0007669"/>
    <property type="project" value="TreeGrafter"/>
</dbReference>
<dbReference type="EnsemblMetazoa" id="AMEM016058-RA">
    <property type="protein sequence ID" value="AMEM016058-PA"/>
    <property type="gene ID" value="AMEM016058"/>
</dbReference>
<feature type="domain" description="Rho-GAP" evidence="5">
    <location>
        <begin position="1268"/>
        <end position="1462"/>
    </location>
</feature>
<dbReference type="SMART" id="SM00324">
    <property type="entry name" value="RhoGAP"/>
    <property type="match status" value="1"/>
</dbReference>
<dbReference type="PANTHER" id="PTHR45899">
    <property type="entry name" value="RHO GTPASE ACTIVATING PROTEIN AT 15B, ISOFORM C"/>
    <property type="match status" value="1"/>
</dbReference>
<dbReference type="GO" id="GO:0071944">
    <property type="term" value="C:cell periphery"/>
    <property type="evidence" value="ECO:0007669"/>
    <property type="project" value="UniProtKB-ARBA"/>
</dbReference>
<evidence type="ECO:0000256" key="2">
    <source>
        <dbReference type="SAM" id="MobiDB-lite"/>
    </source>
</evidence>
<feature type="region of interest" description="Disordered" evidence="2">
    <location>
        <begin position="166"/>
        <end position="197"/>
    </location>
</feature>
<dbReference type="SUPFAM" id="SSF54236">
    <property type="entry name" value="Ubiquitin-like"/>
    <property type="match status" value="1"/>
</dbReference>
<dbReference type="VEuPathDB" id="VectorBase:AMEM016058"/>
<dbReference type="SUPFAM" id="SSF48350">
    <property type="entry name" value="GTPase activation domain, GAP"/>
    <property type="match status" value="1"/>
</dbReference>
<feature type="region of interest" description="Disordered" evidence="2">
    <location>
        <begin position="23"/>
        <end position="47"/>
    </location>
</feature>
<evidence type="ECO:0000313" key="7">
    <source>
        <dbReference type="Proteomes" id="UP000075903"/>
    </source>
</evidence>
<dbReference type="GO" id="GO:0048699">
    <property type="term" value="P:generation of neurons"/>
    <property type="evidence" value="ECO:0007669"/>
    <property type="project" value="UniProtKB-ARBA"/>
</dbReference>
<dbReference type="InterPro" id="IPR052227">
    <property type="entry name" value="Arf-Rho-GAP_ANK-PH_domain"/>
</dbReference>
<dbReference type="GO" id="GO:0005547">
    <property type="term" value="F:phosphatidylinositol-3,4,5-trisphosphate binding"/>
    <property type="evidence" value="ECO:0007669"/>
    <property type="project" value="TreeGrafter"/>
</dbReference>
<dbReference type="Pfam" id="PF00620">
    <property type="entry name" value="RhoGAP"/>
    <property type="match status" value="1"/>
</dbReference>
<dbReference type="PROSITE" id="PS50238">
    <property type="entry name" value="RHOGAP"/>
    <property type="match status" value="1"/>
</dbReference>
<dbReference type="GO" id="GO:0005096">
    <property type="term" value="F:GTPase activator activity"/>
    <property type="evidence" value="ECO:0007669"/>
    <property type="project" value="UniProtKB-KW"/>
</dbReference>
<dbReference type="Gene3D" id="3.10.20.90">
    <property type="entry name" value="Phosphatidylinositol 3-kinase Catalytic Subunit, Chain A, domain 1"/>
    <property type="match status" value="1"/>
</dbReference>
<dbReference type="Proteomes" id="UP000075903">
    <property type="component" value="Unassembled WGS sequence"/>
</dbReference>
<dbReference type="InterPro" id="IPR008936">
    <property type="entry name" value="Rho_GTPase_activation_prot"/>
</dbReference>
<feature type="domain" description="PH" evidence="4">
    <location>
        <begin position="1161"/>
        <end position="1264"/>
    </location>
</feature>
<dbReference type="CDD" id="cd17113">
    <property type="entry name" value="RA_ARAPs"/>
    <property type="match status" value="1"/>
</dbReference>
<evidence type="ECO:0000259" key="5">
    <source>
        <dbReference type="PROSITE" id="PS50238"/>
    </source>
</evidence>
<feature type="region of interest" description="Disordered" evidence="2">
    <location>
        <begin position="85"/>
        <end position="153"/>
    </location>
</feature>
<evidence type="ECO:0008006" key="8">
    <source>
        <dbReference type="Google" id="ProtNLM"/>
    </source>
</evidence>
<dbReference type="PROSITE" id="PS50003">
    <property type="entry name" value="PH_DOMAIN"/>
    <property type="match status" value="1"/>
</dbReference>